<dbReference type="RefSeq" id="WP_109325974.1">
    <property type="nucleotide sequence ID" value="NZ_CP029353.1"/>
</dbReference>
<dbReference type="EMBL" id="CP029353">
    <property type="protein sequence ID" value="AWK86169.1"/>
    <property type="molecule type" value="Genomic_DNA"/>
</dbReference>
<keyword evidence="2" id="KW-1185">Reference proteome</keyword>
<name>A0A2S2CNZ8_9PROT</name>
<dbReference type="InterPro" id="IPR012337">
    <property type="entry name" value="RNaseH-like_sf"/>
</dbReference>
<dbReference type="KEGG" id="azz:DEW08_07795"/>
<dbReference type="Proteomes" id="UP000245629">
    <property type="component" value="Chromosome 2"/>
</dbReference>
<organism evidence="1 2">
    <name type="scientific">Azospirillum thermophilum</name>
    <dbReference type="NCBI Taxonomy" id="2202148"/>
    <lineage>
        <taxon>Bacteria</taxon>
        <taxon>Pseudomonadati</taxon>
        <taxon>Pseudomonadota</taxon>
        <taxon>Alphaproteobacteria</taxon>
        <taxon>Rhodospirillales</taxon>
        <taxon>Azospirillaceae</taxon>
        <taxon>Azospirillum</taxon>
    </lineage>
</organism>
<sequence length="158" mass="16977">MAPDRSDPQAPRELVALHCEATSFDPATAAPRVVAAIPLHGNRVLTSRALVVALGTGPAAAEGVEQLRALIGDRPLVGYFLDFSAGLVERLLGAPLPGERIEVSSLFYDRKSRTPSKRAIDLRLDRLIGDLDLPLRPRGDAYGTALVAALAYLRLTER</sequence>
<evidence type="ECO:0000313" key="2">
    <source>
        <dbReference type="Proteomes" id="UP000245629"/>
    </source>
</evidence>
<dbReference type="OrthoDB" id="6193218at2"/>
<proteinExistence type="predicted"/>
<protein>
    <submittedName>
        <fullName evidence="1">DNA polymerase III</fullName>
    </submittedName>
</protein>
<accession>A0A2S2CNZ8</accession>
<gene>
    <name evidence="1" type="ORF">DEW08_07795</name>
</gene>
<dbReference type="SUPFAM" id="SSF53098">
    <property type="entry name" value="Ribonuclease H-like"/>
    <property type="match status" value="1"/>
</dbReference>
<evidence type="ECO:0000313" key="1">
    <source>
        <dbReference type="EMBL" id="AWK86169.1"/>
    </source>
</evidence>
<dbReference type="AlphaFoldDB" id="A0A2S2CNZ8"/>
<reference evidence="2" key="1">
    <citation type="submission" date="2018-05" db="EMBL/GenBank/DDBJ databases">
        <title>Azospirillum thermophila sp. nov., a novel isolated from hot spring.</title>
        <authorList>
            <person name="Zhao Z."/>
        </authorList>
    </citation>
    <scope>NUCLEOTIDE SEQUENCE [LARGE SCALE GENOMIC DNA]</scope>
    <source>
        <strain evidence="2">CFH 70021</strain>
    </source>
</reference>